<comment type="subcellular location">
    <subcellularLocation>
        <location evidence="1">Nucleus</location>
    </subcellularLocation>
</comment>
<feature type="coiled-coil region" evidence="6">
    <location>
        <begin position="301"/>
        <end position="335"/>
    </location>
</feature>
<proteinExistence type="inferred from homology"/>
<feature type="compositionally biased region" description="Polar residues" evidence="7">
    <location>
        <begin position="92"/>
        <end position="106"/>
    </location>
</feature>
<evidence type="ECO:0000256" key="5">
    <source>
        <dbReference type="ARBA" id="ARBA00023242"/>
    </source>
</evidence>
<keyword evidence="6" id="KW-0175">Coiled coil</keyword>
<dbReference type="PANTHER" id="PTHR15081:SF1">
    <property type="entry name" value="NUCLEAR AUTOANTIGENIC SPERM PROTEIN"/>
    <property type="match status" value="1"/>
</dbReference>
<feature type="region of interest" description="Disordered" evidence="7">
    <location>
        <begin position="87"/>
        <end position="135"/>
    </location>
</feature>
<dbReference type="SUPFAM" id="SSF48452">
    <property type="entry name" value="TPR-like"/>
    <property type="match status" value="2"/>
</dbReference>
<dbReference type="InterPro" id="IPR011990">
    <property type="entry name" value="TPR-like_helical_dom_sf"/>
</dbReference>
<dbReference type="InterPro" id="IPR019734">
    <property type="entry name" value="TPR_rpt"/>
</dbReference>
<evidence type="ECO:0000313" key="9">
    <source>
        <dbReference type="Proteomes" id="UP001497512"/>
    </source>
</evidence>
<dbReference type="EMBL" id="OZ019901">
    <property type="protein sequence ID" value="CAK9236927.1"/>
    <property type="molecule type" value="Genomic_DNA"/>
</dbReference>
<dbReference type="PANTHER" id="PTHR15081">
    <property type="entry name" value="NUCLEAR AUTOANTIGENIC SPERM PROTEIN NASP -RELATED"/>
    <property type="match status" value="1"/>
</dbReference>
<evidence type="ECO:0000256" key="1">
    <source>
        <dbReference type="ARBA" id="ARBA00004123"/>
    </source>
</evidence>
<keyword evidence="9" id="KW-1185">Reference proteome</keyword>
<keyword evidence="5" id="KW-0539">Nucleus</keyword>
<name>A0ABP0V7K0_9BRYO</name>
<comment type="similarity">
    <text evidence="2">Belongs to the NASP family.</text>
</comment>
<evidence type="ECO:0000256" key="3">
    <source>
        <dbReference type="ARBA" id="ARBA00022737"/>
    </source>
</evidence>
<evidence type="ECO:0000313" key="8">
    <source>
        <dbReference type="EMBL" id="CAK9236927.1"/>
    </source>
</evidence>
<evidence type="ECO:0000256" key="4">
    <source>
        <dbReference type="ARBA" id="ARBA00022803"/>
    </source>
</evidence>
<feature type="compositionally biased region" description="Acidic residues" evidence="7">
    <location>
        <begin position="113"/>
        <end position="135"/>
    </location>
</feature>
<dbReference type="SMART" id="SM00028">
    <property type="entry name" value="TPR"/>
    <property type="match status" value="3"/>
</dbReference>
<feature type="region of interest" description="Disordered" evidence="7">
    <location>
        <begin position="480"/>
        <end position="502"/>
    </location>
</feature>
<evidence type="ECO:0008006" key="10">
    <source>
        <dbReference type="Google" id="ProtNLM"/>
    </source>
</evidence>
<accession>A0ABP0V7K0</accession>
<evidence type="ECO:0000256" key="6">
    <source>
        <dbReference type="SAM" id="Coils"/>
    </source>
</evidence>
<organism evidence="8 9">
    <name type="scientific">Sphagnum troendelagicum</name>
    <dbReference type="NCBI Taxonomy" id="128251"/>
    <lineage>
        <taxon>Eukaryota</taxon>
        <taxon>Viridiplantae</taxon>
        <taxon>Streptophyta</taxon>
        <taxon>Embryophyta</taxon>
        <taxon>Bryophyta</taxon>
        <taxon>Sphagnophytina</taxon>
        <taxon>Sphagnopsida</taxon>
        <taxon>Sphagnales</taxon>
        <taxon>Sphagnaceae</taxon>
        <taxon>Sphagnum</taxon>
    </lineage>
</organism>
<dbReference type="Proteomes" id="UP001497512">
    <property type="component" value="Chromosome 9"/>
</dbReference>
<gene>
    <name evidence="8" type="ORF">CSSPTR1EN2_LOCUS23327</name>
</gene>
<protein>
    <recommendedName>
        <fullName evidence="10">Tetratricopeptide SHNi-TPR domain-containing protein</fullName>
    </recommendedName>
</protein>
<evidence type="ECO:0000256" key="2">
    <source>
        <dbReference type="ARBA" id="ARBA00008402"/>
    </source>
</evidence>
<keyword evidence="3" id="KW-0677">Repeat</keyword>
<dbReference type="InterPro" id="IPR051730">
    <property type="entry name" value="NASP-like"/>
</dbReference>
<sequence>MPAVAAMEISNSNGEESKEGVLYDAQRLYDLGCGALRIDAYDEAADCLSKALEIRVRHYGELALECAMTYYKYGCALFDKLQSEADPLGDTATPQESNRGSLSSEASKGKEEDPADDEEGDGDGEGDQGDEGEVEDGDLEDAWKMLEFARVIHEKHGCCTIETVDIITKLADINCFKEDYKTCFEDYANALHILEGLVEPDSRILAELHFKIALAHQLDLKPKEALGYCNHAVAICEARVQRLKEELAEAKSNLAQAVLPGVPEAGDKAKSLKALIDERTSEGPEENSEMFATADKALLAKEDQEDLVVALDVEIKEIEESLVDLREKADELKEMATAPSLVEALQAANPEAVASLKQIMAVVSQASGSSKGGVDAPSTSATFDEPSLGGVSSSTAVTHLGIMGRGVKRAVPVLVSTDEISRAAAPQPKKRSLDDMMMGSGLGETQVGFGDTPERVTNGSNVQNGHQSVVASVVQGDSNVANSASKDQGPTVIFHPVEQSQL</sequence>
<reference evidence="8" key="1">
    <citation type="submission" date="2024-02" db="EMBL/GenBank/DDBJ databases">
        <authorList>
            <consortium name="ELIXIR-Norway"/>
            <consortium name="Elixir Norway"/>
        </authorList>
    </citation>
    <scope>NUCLEOTIDE SEQUENCE</scope>
</reference>
<dbReference type="Gene3D" id="1.25.40.10">
    <property type="entry name" value="Tetratricopeptide repeat domain"/>
    <property type="match status" value="1"/>
</dbReference>
<keyword evidence="4" id="KW-0802">TPR repeat</keyword>
<evidence type="ECO:0000256" key="7">
    <source>
        <dbReference type="SAM" id="MobiDB-lite"/>
    </source>
</evidence>